<reference evidence="2 3" key="1">
    <citation type="submission" date="2019-03" db="EMBL/GenBank/DDBJ databases">
        <title>Draft genome sequences of novel Actinobacteria.</title>
        <authorList>
            <person name="Sahin N."/>
            <person name="Ay H."/>
            <person name="Saygin H."/>
        </authorList>
    </citation>
    <scope>NUCLEOTIDE SEQUENCE [LARGE SCALE GENOMIC DNA]</scope>
    <source>
        <strain evidence="2 3">KC310</strain>
    </source>
</reference>
<organism evidence="2 3">
    <name type="scientific">Nonomuraea deserti</name>
    <dbReference type="NCBI Taxonomy" id="1848322"/>
    <lineage>
        <taxon>Bacteria</taxon>
        <taxon>Bacillati</taxon>
        <taxon>Actinomycetota</taxon>
        <taxon>Actinomycetes</taxon>
        <taxon>Streptosporangiales</taxon>
        <taxon>Streptosporangiaceae</taxon>
        <taxon>Nonomuraea</taxon>
    </lineage>
</organism>
<dbReference type="EMBL" id="SMKO01000079">
    <property type="protein sequence ID" value="TDD01322.1"/>
    <property type="molecule type" value="Genomic_DNA"/>
</dbReference>
<keyword evidence="3" id="KW-1185">Reference proteome</keyword>
<proteinExistence type="predicted"/>
<dbReference type="Pfam" id="PF03995">
    <property type="entry name" value="Inhibitor_I36"/>
    <property type="match status" value="1"/>
</dbReference>
<dbReference type="AlphaFoldDB" id="A0A4R4V8L6"/>
<evidence type="ECO:0000313" key="2">
    <source>
        <dbReference type="EMBL" id="TDD01322.1"/>
    </source>
</evidence>
<feature type="region of interest" description="Disordered" evidence="1">
    <location>
        <begin position="141"/>
        <end position="160"/>
    </location>
</feature>
<name>A0A4R4V8L6_9ACTN</name>
<evidence type="ECO:0000313" key="3">
    <source>
        <dbReference type="Proteomes" id="UP000295258"/>
    </source>
</evidence>
<gene>
    <name evidence="2" type="ORF">E1292_26270</name>
</gene>
<sequence>MSSSVASEAERIVLWSDHDLRHRYGQVLWRINRIGASHVKRKTTLTVGAVLLSAAALFGTSATAQASSAATPCGTFCLFQHDEHNFWGGKYMLFWPDGTCQNVEGPMNNSASSMINDTGRSVRLYNSANCAGAVGYTAKPNSEDEDFSNNGFDNKASSLR</sequence>
<comment type="caution">
    <text evidence="2">The sequence shown here is derived from an EMBL/GenBank/DDBJ whole genome shotgun (WGS) entry which is preliminary data.</text>
</comment>
<evidence type="ECO:0008006" key="4">
    <source>
        <dbReference type="Google" id="ProtNLM"/>
    </source>
</evidence>
<protein>
    <recommendedName>
        <fullName evidence="4">Peptidase inhibitor family I36 protein</fullName>
    </recommendedName>
</protein>
<dbReference type="Gene3D" id="2.60.20.10">
    <property type="entry name" value="Crystallins"/>
    <property type="match status" value="1"/>
</dbReference>
<dbReference type="Proteomes" id="UP000295258">
    <property type="component" value="Unassembled WGS sequence"/>
</dbReference>
<feature type="compositionally biased region" description="Polar residues" evidence="1">
    <location>
        <begin position="148"/>
        <end position="160"/>
    </location>
</feature>
<accession>A0A4R4V8L6</accession>
<evidence type="ECO:0000256" key="1">
    <source>
        <dbReference type="SAM" id="MobiDB-lite"/>
    </source>
</evidence>